<evidence type="ECO:0000313" key="4">
    <source>
        <dbReference type="Proteomes" id="UP001595923"/>
    </source>
</evidence>
<organism evidence="3 4">
    <name type="scientific">Nocardiopsis mangrovi</name>
    <dbReference type="NCBI Taxonomy" id="1179818"/>
    <lineage>
        <taxon>Bacteria</taxon>
        <taxon>Bacillati</taxon>
        <taxon>Actinomycetota</taxon>
        <taxon>Actinomycetes</taxon>
        <taxon>Streptosporangiales</taxon>
        <taxon>Nocardiopsidaceae</taxon>
        <taxon>Nocardiopsis</taxon>
    </lineage>
</organism>
<dbReference type="InterPro" id="IPR000644">
    <property type="entry name" value="CBS_dom"/>
</dbReference>
<feature type="domain" description="CBS" evidence="2">
    <location>
        <begin position="292"/>
        <end position="350"/>
    </location>
</feature>
<evidence type="ECO:0000256" key="1">
    <source>
        <dbReference type="PROSITE-ProRule" id="PRU00703"/>
    </source>
</evidence>
<comment type="caution">
    <text evidence="3">The sequence shown here is derived from an EMBL/GenBank/DDBJ whole genome shotgun (WGS) entry which is preliminary data.</text>
</comment>
<evidence type="ECO:0000313" key="3">
    <source>
        <dbReference type="EMBL" id="MFC4563827.1"/>
    </source>
</evidence>
<keyword evidence="1" id="KW-0129">CBS domain</keyword>
<dbReference type="Gene3D" id="3.10.580.10">
    <property type="entry name" value="CBS-domain"/>
    <property type="match status" value="1"/>
</dbReference>
<dbReference type="Proteomes" id="UP001595923">
    <property type="component" value="Unassembled WGS sequence"/>
</dbReference>
<name>A0ABV9DYI7_9ACTN</name>
<dbReference type="EMBL" id="JBHSFQ010000018">
    <property type="protein sequence ID" value="MFC4563827.1"/>
    <property type="molecule type" value="Genomic_DNA"/>
</dbReference>
<gene>
    <name evidence="3" type="ORF">ACFO4E_18355</name>
</gene>
<proteinExistence type="predicted"/>
<dbReference type="RefSeq" id="WP_378576429.1">
    <property type="nucleotide sequence ID" value="NZ_JBHSFQ010000018.1"/>
</dbReference>
<protein>
    <submittedName>
        <fullName evidence="3">CBS domain-containing protein</fullName>
    </submittedName>
</protein>
<reference evidence="4" key="1">
    <citation type="journal article" date="2019" name="Int. J. Syst. Evol. Microbiol.">
        <title>The Global Catalogue of Microorganisms (GCM) 10K type strain sequencing project: providing services to taxonomists for standard genome sequencing and annotation.</title>
        <authorList>
            <consortium name="The Broad Institute Genomics Platform"/>
            <consortium name="The Broad Institute Genome Sequencing Center for Infectious Disease"/>
            <person name="Wu L."/>
            <person name="Ma J."/>
        </authorList>
    </citation>
    <scope>NUCLEOTIDE SEQUENCE [LARGE SCALE GENOMIC DNA]</scope>
    <source>
        <strain evidence="4">XZYJ18</strain>
    </source>
</reference>
<sequence length="520" mass="57978">MADFTSAAWMIRGGRWGEREEAALREGLTILGWDELDDIGGCSSKEELRELITATYPGSGKARIANWTGQLWRFLSVIDVGDYIVMPRKDRPSLVAFGRVTGAYRYRGDAPPGFRLTRPVEWLRTDVPRSAIKRDLLDSMGSLLTVCRLSRFDAARRVADLAEHGTDPGPGTDADQPDEHRAASRAELLAKAAHPDSDSPLRLTVREFLEYWGATRRTSETVARIEKELDEKGLTTRPPFTEGWIHATIELVPLGEEPVLGESSTEAQVAADTEDVSDLPPMTLRIGDLDPANRGVTSVAPGTPLRRAITMMLVNNYSQLAVISEEGTFHGAVSWESMGQARVADPKAPLENAITSASLVEYDEPLLNQIRQIYDKGFVFVRSPDKSRISGIITAADLTQQFDELARPFVLIEEAERRLRRRVDEVFTLEEIRAVARRNPARIQSAADLTLGNYRFLLTPEENWDKLAWNLDQDVFLELLKAVNAIRNETMHFSPDPLTPEQFEQLNGFVGLLRTVDPAG</sequence>
<dbReference type="SUPFAM" id="SSF54631">
    <property type="entry name" value="CBS-domain pair"/>
    <property type="match status" value="1"/>
</dbReference>
<dbReference type="InterPro" id="IPR046342">
    <property type="entry name" value="CBS_dom_sf"/>
</dbReference>
<dbReference type="PROSITE" id="PS51371">
    <property type="entry name" value="CBS"/>
    <property type="match status" value="1"/>
</dbReference>
<accession>A0ABV9DYI7</accession>
<dbReference type="Pfam" id="PF00571">
    <property type="entry name" value="CBS"/>
    <property type="match status" value="1"/>
</dbReference>
<keyword evidence="4" id="KW-1185">Reference proteome</keyword>
<evidence type="ECO:0000259" key="2">
    <source>
        <dbReference type="PROSITE" id="PS51371"/>
    </source>
</evidence>